<evidence type="ECO:0000256" key="2">
    <source>
        <dbReference type="SAM" id="Phobius"/>
    </source>
</evidence>
<name>A0AB39BCH4_9MICO</name>
<feature type="region of interest" description="Disordered" evidence="1">
    <location>
        <begin position="129"/>
        <end position="155"/>
    </location>
</feature>
<accession>A0AB39BCH4</accession>
<sequence>MTTRDLLDGRRRRPRRRARVAVIVSLAVVVVLAAGIAVALWWLPPVLAETPRERLEATTTVTVFDDDGSASVVVDPGWLSIGVGPFLPTATATLVSPDDAYRARFGLAGPDGFDATALLDSLGFGEATATATSSPGGSDGPGGSAAPDSPDAPDGLVWSEETLSSGAVVRYADVVRGDDTVTVASVSAPADDPNRAVLLTLVASTPTATAADYRTVTAQLLGSVTFGPPGHPTASPSPSAAGALR</sequence>
<evidence type="ECO:0000256" key="1">
    <source>
        <dbReference type="SAM" id="MobiDB-lite"/>
    </source>
</evidence>
<proteinExistence type="predicted"/>
<feature type="transmembrane region" description="Helical" evidence="2">
    <location>
        <begin position="20"/>
        <end position="43"/>
    </location>
</feature>
<feature type="compositionally biased region" description="Low complexity" evidence="1">
    <location>
        <begin position="144"/>
        <end position="155"/>
    </location>
</feature>
<feature type="compositionally biased region" description="Low complexity" evidence="1">
    <location>
        <begin position="232"/>
        <end position="245"/>
    </location>
</feature>
<dbReference type="EMBL" id="CP162511">
    <property type="protein sequence ID" value="XDI04103.1"/>
    <property type="molecule type" value="Genomic_DNA"/>
</dbReference>
<keyword evidence="2" id="KW-0812">Transmembrane</keyword>
<reference evidence="3" key="1">
    <citation type="submission" date="2024-05" db="EMBL/GenBank/DDBJ databases">
        <title>Herbiconiux sp. A18JL235.</title>
        <authorList>
            <person name="Zhang G."/>
        </authorList>
    </citation>
    <scope>NUCLEOTIDE SEQUENCE</scope>
    <source>
        <strain evidence="3">A18JL235</strain>
    </source>
</reference>
<gene>
    <name evidence="3" type="ORF">ABFY20_12180</name>
</gene>
<feature type="region of interest" description="Disordered" evidence="1">
    <location>
        <begin position="226"/>
        <end position="245"/>
    </location>
</feature>
<organism evidence="3">
    <name type="scientific">Herbiconiux sp. A18JL235</name>
    <dbReference type="NCBI Taxonomy" id="3152363"/>
    <lineage>
        <taxon>Bacteria</taxon>
        <taxon>Bacillati</taxon>
        <taxon>Actinomycetota</taxon>
        <taxon>Actinomycetes</taxon>
        <taxon>Micrococcales</taxon>
        <taxon>Microbacteriaceae</taxon>
        <taxon>Herbiconiux</taxon>
    </lineage>
</organism>
<keyword evidence="2" id="KW-0472">Membrane</keyword>
<dbReference type="RefSeq" id="WP_368496514.1">
    <property type="nucleotide sequence ID" value="NZ_CP162511.1"/>
</dbReference>
<protein>
    <submittedName>
        <fullName evidence="3">Uncharacterized protein</fullName>
    </submittedName>
</protein>
<evidence type="ECO:0000313" key="3">
    <source>
        <dbReference type="EMBL" id="XDI04103.1"/>
    </source>
</evidence>
<keyword evidence="2" id="KW-1133">Transmembrane helix</keyword>
<dbReference type="AlphaFoldDB" id="A0AB39BCH4"/>